<evidence type="ECO:0000256" key="2">
    <source>
        <dbReference type="ARBA" id="ARBA00022679"/>
    </source>
</evidence>
<feature type="domain" description="Thiolase C-terminal" evidence="9">
    <location>
        <begin position="271"/>
        <end position="392"/>
    </location>
</feature>
<comment type="caution">
    <text evidence="10">The sequence shown here is derived from an EMBL/GenBank/DDBJ whole genome shotgun (WGS) entry which is preliminary data.</text>
</comment>
<evidence type="ECO:0000256" key="3">
    <source>
        <dbReference type="ARBA" id="ARBA00022752"/>
    </source>
</evidence>
<dbReference type="AlphaFoldDB" id="A0A0C2YVW8"/>
<keyword evidence="2 7" id="KW-0808">Transferase</keyword>
<feature type="domain" description="Thiolase N-terminal" evidence="8">
    <location>
        <begin position="6"/>
        <end position="263"/>
    </location>
</feature>
<dbReference type="RefSeq" id="WP_009868985.1">
    <property type="nucleotide sequence ID" value="NZ_JXSL01000025.1"/>
</dbReference>
<dbReference type="OrthoDB" id="9764638at2"/>
<keyword evidence="11" id="KW-1185">Reference proteome</keyword>
<dbReference type="PROSITE" id="PS00099">
    <property type="entry name" value="THIOLASE_3"/>
    <property type="match status" value="1"/>
</dbReference>
<dbReference type="PIRSF" id="PIRSF000429">
    <property type="entry name" value="Ac-CoA_Ac_transf"/>
    <property type="match status" value="1"/>
</dbReference>
<dbReference type="GO" id="GO:0003988">
    <property type="term" value="F:acetyl-CoA C-acyltransferase activity"/>
    <property type="evidence" value="ECO:0007669"/>
    <property type="project" value="UniProtKB-ARBA"/>
</dbReference>
<dbReference type="GO" id="GO:0044281">
    <property type="term" value="P:small molecule metabolic process"/>
    <property type="evidence" value="ECO:0007669"/>
    <property type="project" value="UniProtKB-ARBA"/>
</dbReference>
<gene>
    <name evidence="10" type="ORF">CCC_03481</name>
</gene>
<dbReference type="InterPro" id="IPR020617">
    <property type="entry name" value="Thiolase_C"/>
</dbReference>
<evidence type="ECO:0000259" key="8">
    <source>
        <dbReference type="Pfam" id="PF00108"/>
    </source>
</evidence>
<dbReference type="Pfam" id="PF02803">
    <property type="entry name" value="Thiolase_C"/>
    <property type="match status" value="1"/>
</dbReference>
<feature type="active site" description="Acyl-thioester intermediate" evidence="6">
    <location>
        <position position="90"/>
    </location>
</feature>
<comment type="pathway">
    <text evidence="5">Metabolic intermediate biosynthesis; (R)-mevalonate biosynthesis; (R)-mevalonate from acetyl-CoA: step 1/3.</text>
</comment>
<proteinExistence type="inferred from homology"/>
<dbReference type="CDD" id="cd00751">
    <property type="entry name" value="thiolase"/>
    <property type="match status" value="1"/>
</dbReference>
<dbReference type="NCBIfam" id="NF005404">
    <property type="entry name" value="PRK06954.1"/>
    <property type="match status" value="1"/>
</dbReference>
<evidence type="ECO:0000259" key="9">
    <source>
        <dbReference type="Pfam" id="PF02803"/>
    </source>
</evidence>
<accession>A0A0C2YVW8</accession>
<evidence type="ECO:0000256" key="1">
    <source>
        <dbReference type="ARBA" id="ARBA00010982"/>
    </source>
</evidence>
<dbReference type="PANTHER" id="PTHR18919">
    <property type="entry name" value="ACETYL-COA C-ACYLTRANSFERASE"/>
    <property type="match status" value="1"/>
</dbReference>
<evidence type="ECO:0000313" key="11">
    <source>
        <dbReference type="Proteomes" id="UP000031971"/>
    </source>
</evidence>
<dbReference type="Gene3D" id="3.40.47.10">
    <property type="match status" value="2"/>
</dbReference>
<feature type="active site" description="Proton acceptor" evidence="6">
    <location>
        <position position="380"/>
    </location>
</feature>
<name>A0A0C2YVW8_PARME</name>
<dbReference type="STRING" id="272627.CCC_03481"/>
<protein>
    <submittedName>
        <fullName evidence="10">3-ketoacyl-CoA thiolase</fullName>
    </submittedName>
</protein>
<dbReference type="EMBL" id="JXSL01000025">
    <property type="protein sequence ID" value="KIL99263.1"/>
    <property type="molecule type" value="Genomic_DNA"/>
</dbReference>
<keyword evidence="4 7" id="KW-0012">Acyltransferase</keyword>
<dbReference type="SUPFAM" id="SSF53901">
    <property type="entry name" value="Thiolase-like"/>
    <property type="match status" value="2"/>
</dbReference>
<dbReference type="FunFam" id="3.40.47.10:FF:000010">
    <property type="entry name" value="Acetyl-CoA acetyltransferase (Thiolase)"/>
    <property type="match status" value="1"/>
</dbReference>
<evidence type="ECO:0000313" key="10">
    <source>
        <dbReference type="EMBL" id="KIL99263.1"/>
    </source>
</evidence>
<evidence type="ECO:0000256" key="4">
    <source>
        <dbReference type="ARBA" id="ARBA00023315"/>
    </source>
</evidence>
<dbReference type="InterPro" id="IPR020616">
    <property type="entry name" value="Thiolase_N"/>
</dbReference>
<reference evidence="10 11" key="1">
    <citation type="submission" date="2015-01" db="EMBL/GenBank/DDBJ databases">
        <title>Genome Sequence of Magnetospirillum magnetotacticum Strain MS-1.</title>
        <authorList>
            <person name="Marinov G.K."/>
            <person name="Smalley M.D."/>
            <person name="DeSalvo G."/>
        </authorList>
    </citation>
    <scope>NUCLEOTIDE SEQUENCE [LARGE SCALE GENOMIC DNA]</scope>
    <source>
        <strain evidence="10 11">MS-1</strain>
    </source>
</reference>
<dbReference type="InterPro" id="IPR002155">
    <property type="entry name" value="Thiolase"/>
</dbReference>
<sequence>MTTDPIVIVGAARTPMGGFQGDFASLAAPQLGAVAIRAAVERAGIKADQVDEVFMGCVLPAGVGQAPARQASLGAGLSRHTGCTTISKVCGSGMKAAMLAHDLLKADTAKVMVAGGMESMSNAPYLLDKARGGYRLGHGKVLDHMFLDGLEDAYDRGRLMGTFAEECASSYKFTREAQDNFALASLSRAKKAIAEGSFAAEIAAVSVVGRKGETLITIDEQPGKALPDKIPTLKPAFAKDGTVTAANSSSISDGAAALVMMRASEAEKRGLKPIATILGHTNFAQEPALFTTAPVGAIKALLDKVGCKAGDVDLWEINEAFAVVTMAAMHDLKLDHDRVNVHGGACALGHPIGASGARIIVTLLAALKTYGMKRGVASLCIGGGEATAMMVELT</sequence>
<dbReference type="GO" id="GO:0042619">
    <property type="term" value="P:poly-hydroxybutyrate biosynthetic process"/>
    <property type="evidence" value="ECO:0007669"/>
    <property type="project" value="UniProtKB-KW"/>
</dbReference>
<evidence type="ECO:0000256" key="7">
    <source>
        <dbReference type="RuleBase" id="RU003557"/>
    </source>
</evidence>
<keyword evidence="3" id="KW-0583">PHB biosynthesis</keyword>
<comment type="similarity">
    <text evidence="1 7">Belongs to the thiolase-like superfamily. Thiolase family.</text>
</comment>
<evidence type="ECO:0000256" key="6">
    <source>
        <dbReference type="PIRSR" id="PIRSR000429-1"/>
    </source>
</evidence>
<dbReference type="PANTHER" id="PTHR18919:SF138">
    <property type="entry name" value="ACETYL-COA C-ACETYLTRANSFERASE"/>
    <property type="match status" value="1"/>
</dbReference>
<dbReference type="InterPro" id="IPR016039">
    <property type="entry name" value="Thiolase-like"/>
</dbReference>
<evidence type="ECO:0000256" key="5">
    <source>
        <dbReference type="ARBA" id="ARBA00037924"/>
    </source>
</evidence>
<dbReference type="Proteomes" id="UP000031971">
    <property type="component" value="Unassembled WGS sequence"/>
</dbReference>
<dbReference type="Pfam" id="PF00108">
    <property type="entry name" value="Thiolase_N"/>
    <property type="match status" value="1"/>
</dbReference>
<dbReference type="NCBIfam" id="TIGR01930">
    <property type="entry name" value="AcCoA-C-Actrans"/>
    <property type="match status" value="1"/>
</dbReference>
<dbReference type="InterPro" id="IPR020610">
    <property type="entry name" value="Thiolase_AS"/>
</dbReference>
<organism evidence="10 11">
    <name type="scientific">Paramagnetospirillum magnetotacticum MS-1</name>
    <dbReference type="NCBI Taxonomy" id="272627"/>
    <lineage>
        <taxon>Bacteria</taxon>
        <taxon>Pseudomonadati</taxon>
        <taxon>Pseudomonadota</taxon>
        <taxon>Alphaproteobacteria</taxon>
        <taxon>Rhodospirillales</taxon>
        <taxon>Magnetospirillaceae</taxon>
        <taxon>Paramagnetospirillum</taxon>
    </lineage>
</organism>
<feature type="active site" description="Proton acceptor" evidence="6">
    <location>
        <position position="350"/>
    </location>
</feature>